<dbReference type="InterPro" id="IPR013154">
    <property type="entry name" value="ADH-like_N"/>
</dbReference>
<dbReference type="GeneID" id="91094236"/>
<dbReference type="InterPro" id="IPR047109">
    <property type="entry name" value="CAD-like"/>
</dbReference>
<keyword evidence="2 5" id="KW-0479">Metal-binding</keyword>
<dbReference type="RefSeq" id="XP_066075416.1">
    <property type="nucleotide sequence ID" value="XM_066219319.1"/>
</dbReference>
<comment type="cofactor">
    <cofactor evidence="1 5">
        <name>Zn(2+)</name>
        <dbReference type="ChEBI" id="CHEBI:29105"/>
    </cofactor>
</comment>
<dbReference type="Gene3D" id="3.40.50.720">
    <property type="entry name" value="NAD(P)-binding Rossmann-like Domain"/>
    <property type="match status" value="1"/>
</dbReference>
<sequence length="356" mass="38346">MSSSPQTTAKGYGISDTKKYTDFSVKEFKLKTLTPDDVTLDIEFCGVCGSDVHTITGGWGGLNVPWCVPGHEIIGKVTHVGDNVKEFKVGQRVGVGAQVLSCLKCNRCHEDNEQYCPEQVDTYNAKFPDEVEAQGGYSTAIRTNQRFVFSIPEAIKSEDAAPMLCAGLTVFSPLIRNGTGPGKTIGIVGIGGLGHLAIQFAHHLGAKVIVFSHSSNKEKDAKNLGADEFVLTSDDKFADKYFDKLDFILSAADASVIPLAELLSTLKIDGKLTSVGLPDEPWKDLQPQAMASNAACIGGSHIGSKKEVNQMLKLAAEKGIKPIIDEVLPMSQAAKAIEGVKNNKVRYRYVLKQDLA</sequence>
<dbReference type="PANTHER" id="PTHR42683">
    <property type="entry name" value="ALDEHYDE REDUCTASE"/>
    <property type="match status" value="1"/>
</dbReference>
<comment type="similarity">
    <text evidence="5">Belongs to the zinc-containing alcohol dehydrogenase family.</text>
</comment>
<evidence type="ECO:0000313" key="8">
    <source>
        <dbReference type="Proteomes" id="UP001355207"/>
    </source>
</evidence>
<evidence type="ECO:0000256" key="2">
    <source>
        <dbReference type="ARBA" id="ARBA00022723"/>
    </source>
</evidence>
<keyword evidence="4" id="KW-0560">Oxidoreductase</keyword>
<evidence type="ECO:0000256" key="3">
    <source>
        <dbReference type="ARBA" id="ARBA00022833"/>
    </source>
</evidence>
<dbReference type="Pfam" id="PF08240">
    <property type="entry name" value="ADH_N"/>
    <property type="match status" value="1"/>
</dbReference>
<keyword evidence="8" id="KW-1185">Reference proteome</keyword>
<evidence type="ECO:0000313" key="7">
    <source>
        <dbReference type="EMBL" id="WWC88653.1"/>
    </source>
</evidence>
<dbReference type="SUPFAM" id="SSF51735">
    <property type="entry name" value="NAD(P)-binding Rossmann-fold domains"/>
    <property type="match status" value="1"/>
</dbReference>
<name>A0AAX4JUX2_9TREE</name>
<dbReference type="InterPro" id="IPR036291">
    <property type="entry name" value="NAD(P)-bd_dom_sf"/>
</dbReference>
<dbReference type="InterPro" id="IPR013149">
    <property type="entry name" value="ADH-like_C"/>
</dbReference>
<dbReference type="SMART" id="SM00829">
    <property type="entry name" value="PKS_ER"/>
    <property type="match status" value="1"/>
</dbReference>
<dbReference type="EMBL" id="CP144101">
    <property type="protein sequence ID" value="WWC88653.1"/>
    <property type="molecule type" value="Genomic_DNA"/>
</dbReference>
<dbReference type="InterPro" id="IPR020843">
    <property type="entry name" value="ER"/>
</dbReference>
<dbReference type="PROSITE" id="PS00065">
    <property type="entry name" value="D_2_HYDROXYACID_DH_1"/>
    <property type="match status" value="1"/>
</dbReference>
<dbReference type="AlphaFoldDB" id="A0AAX4JUX2"/>
<feature type="domain" description="Enoyl reductase (ER)" evidence="6">
    <location>
        <begin position="13"/>
        <end position="351"/>
    </location>
</feature>
<dbReference type="CDD" id="cd05283">
    <property type="entry name" value="CAD1"/>
    <property type="match status" value="1"/>
</dbReference>
<reference evidence="7 8" key="1">
    <citation type="submission" date="2024-01" db="EMBL/GenBank/DDBJ databases">
        <title>Comparative genomics of Cryptococcus and Kwoniella reveals pathogenesis evolution and contrasting modes of karyotype evolution via chromosome fusion or intercentromeric recombination.</title>
        <authorList>
            <person name="Coelho M.A."/>
            <person name="David-Palma M."/>
            <person name="Shea T."/>
            <person name="Bowers K."/>
            <person name="McGinley-Smith S."/>
            <person name="Mohammad A.W."/>
            <person name="Gnirke A."/>
            <person name="Yurkov A.M."/>
            <person name="Nowrousian M."/>
            <person name="Sun S."/>
            <person name="Cuomo C.A."/>
            <person name="Heitman J."/>
        </authorList>
    </citation>
    <scope>NUCLEOTIDE SEQUENCE [LARGE SCALE GENOMIC DNA]</scope>
    <source>
        <strain evidence="7 8">CBS 6074</strain>
    </source>
</reference>
<dbReference type="SUPFAM" id="SSF50129">
    <property type="entry name" value="GroES-like"/>
    <property type="match status" value="1"/>
</dbReference>
<organism evidence="7 8">
    <name type="scientific">Kwoniella dendrophila CBS 6074</name>
    <dbReference type="NCBI Taxonomy" id="1295534"/>
    <lineage>
        <taxon>Eukaryota</taxon>
        <taxon>Fungi</taxon>
        <taxon>Dikarya</taxon>
        <taxon>Basidiomycota</taxon>
        <taxon>Agaricomycotina</taxon>
        <taxon>Tremellomycetes</taxon>
        <taxon>Tremellales</taxon>
        <taxon>Cryptococcaceae</taxon>
        <taxon>Kwoniella</taxon>
    </lineage>
</organism>
<evidence type="ECO:0000256" key="5">
    <source>
        <dbReference type="RuleBase" id="RU361277"/>
    </source>
</evidence>
<dbReference type="GO" id="GO:0016616">
    <property type="term" value="F:oxidoreductase activity, acting on the CH-OH group of donors, NAD or NADP as acceptor"/>
    <property type="evidence" value="ECO:0007669"/>
    <property type="project" value="InterPro"/>
</dbReference>
<dbReference type="InterPro" id="IPR002328">
    <property type="entry name" value="ADH_Zn_CS"/>
</dbReference>
<dbReference type="Proteomes" id="UP001355207">
    <property type="component" value="Chromosome 4"/>
</dbReference>
<protein>
    <recommendedName>
        <fullName evidence="6">Enoyl reductase (ER) domain-containing protein</fullName>
    </recommendedName>
</protein>
<evidence type="ECO:0000259" key="6">
    <source>
        <dbReference type="SMART" id="SM00829"/>
    </source>
</evidence>
<accession>A0AAX4JUX2</accession>
<dbReference type="PROSITE" id="PS00059">
    <property type="entry name" value="ADH_ZINC"/>
    <property type="match status" value="1"/>
</dbReference>
<evidence type="ECO:0000256" key="4">
    <source>
        <dbReference type="ARBA" id="ARBA00023002"/>
    </source>
</evidence>
<proteinExistence type="inferred from homology"/>
<dbReference type="Pfam" id="PF00107">
    <property type="entry name" value="ADH_zinc_N"/>
    <property type="match status" value="1"/>
</dbReference>
<keyword evidence="3 5" id="KW-0862">Zinc</keyword>
<dbReference type="InterPro" id="IPR029752">
    <property type="entry name" value="D-isomer_DH_CS1"/>
</dbReference>
<dbReference type="GO" id="GO:0008270">
    <property type="term" value="F:zinc ion binding"/>
    <property type="evidence" value="ECO:0007669"/>
    <property type="project" value="InterPro"/>
</dbReference>
<dbReference type="InterPro" id="IPR011032">
    <property type="entry name" value="GroES-like_sf"/>
</dbReference>
<evidence type="ECO:0000256" key="1">
    <source>
        <dbReference type="ARBA" id="ARBA00001947"/>
    </source>
</evidence>
<dbReference type="FunFam" id="3.40.50.720:FF:000022">
    <property type="entry name" value="Cinnamyl alcohol dehydrogenase"/>
    <property type="match status" value="1"/>
</dbReference>
<dbReference type="Gene3D" id="3.90.180.10">
    <property type="entry name" value="Medium-chain alcohol dehydrogenases, catalytic domain"/>
    <property type="match status" value="1"/>
</dbReference>
<gene>
    <name evidence="7" type="ORF">L201_003566</name>
</gene>